<reference evidence="2" key="1">
    <citation type="submission" date="2021-12" db="EMBL/GenBank/DDBJ databases">
        <title>Convergent genome expansion in fungi linked to evolution of root-endophyte symbiosis.</title>
        <authorList>
            <consortium name="DOE Joint Genome Institute"/>
            <person name="Ke Y.-H."/>
            <person name="Bonito G."/>
            <person name="Liao H.-L."/>
            <person name="Looney B."/>
            <person name="Rojas-Flechas A."/>
            <person name="Nash J."/>
            <person name="Hameed K."/>
            <person name="Schadt C."/>
            <person name="Martin F."/>
            <person name="Crous P.W."/>
            <person name="Miettinen O."/>
            <person name="Magnuson J.K."/>
            <person name="Labbe J."/>
            <person name="Jacobson D."/>
            <person name="Doktycz M.J."/>
            <person name="Veneault-Fourrey C."/>
            <person name="Kuo A."/>
            <person name="Mondo S."/>
            <person name="Calhoun S."/>
            <person name="Riley R."/>
            <person name="Ohm R."/>
            <person name="LaButti K."/>
            <person name="Andreopoulos B."/>
            <person name="Pangilinan J."/>
            <person name="Nolan M."/>
            <person name="Tritt A."/>
            <person name="Clum A."/>
            <person name="Lipzen A."/>
            <person name="Daum C."/>
            <person name="Barry K."/>
            <person name="Grigoriev I.V."/>
            <person name="Vilgalys R."/>
        </authorList>
    </citation>
    <scope>NUCLEOTIDE SEQUENCE</scope>
    <source>
        <strain evidence="2">PMI_201</strain>
    </source>
</reference>
<feature type="compositionally biased region" description="Polar residues" evidence="1">
    <location>
        <begin position="366"/>
        <end position="378"/>
    </location>
</feature>
<accession>A0AAD4KM65</accession>
<dbReference type="Gene3D" id="3.40.50.1580">
    <property type="entry name" value="Nucleoside phosphorylase domain"/>
    <property type="match status" value="1"/>
</dbReference>
<evidence type="ECO:0000256" key="1">
    <source>
        <dbReference type="SAM" id="MobiDB-lite"/>
    </source>
</evidence>
<dbReference type="GO" id="GO:0009116">
    <property type="term" value="P:nucleoside metabolic process"/>
    <property type="evidence" value="ECO:0007669"/>
    <property type="project" value="InterPro"/>
</dbReference>
<dbReference type="EMBL" id="JAJTJA010000007">
    <property type="protein sequence ID" value="KAH8695982.1"/>
    <property type="molecule type" value="Genomic_DNA"/>
</dbReference>
<gene>
    <name evidence="2" type="ORF">BGW36DRAFT_380019</name>
</gene>
<dbReference type="AlphaFoldDB" id="A0AAD4KM65"/>
<keyword evidence="3" id="KW-1185">Reference proteome</keyword>
<dbReference type="RefSeq" id="XP_046070920.1">
    <property type="nucleotide sequence ID" value="XM_046216279.1"/>
</dbReference>
<evidence type="ECO:0000313" key="3">
    <source>
        <dbReference type="Proteomes" id="UP001201262"/>
    </source>
</evidence>
<dbReference type="GeneID" id="70246566"/>
<organism evidence="2 3">
    <name type="scientific">Talaromyces proteolyticus</name>
    <dbReference type="NCBI Taxonomy" id="1131652"/>
    <lineage>
        <taxon>Eukaryota</taxon>
        <taxon>Fungi</taxon>
        <taxon>Dikarya</taxon>
        <taxon>Ascomycota</taxon>
        <taxon>Pezizomycotina</taxon>
        <taxon>Eurotiomycetes</taxon>
        <taxon>Eurotiomycetidae</taxon>
        <taxon>Eurotiales</taxon>
        <taxon>Trichocomaceae</taxon>
        <taxon>Talaromyces</taxon>
        <taxon>Talaromyces sect. Bacilispori</taxon>
    </lineage>
</organism>
<dbReference type="Proteomes" id="UP001201262">
    <property type="component" value="Unassembled WGS sequence"/>
</dbReference>
<dbReference type="SUPFAM" id="SSF53167">
    <property type="entry name" value="Purine and uridine phosphorylases"/>
    <property type="match status" value="1"/>
</dbReference>
<evidence type="ECO:0000313" key="2">
    <source>
        <dbReference type="EMBL" id="KAH8695982.1"/>
    </source>
</evidence>
<dbReference type="PANTHER" id="PTHR46082:SF6">
    <property type="entry name" value="AAA+ ATPASE DOMAIN-CONTAINING PROTEIN-RELATED"/>
    <property type="match status" value="1"/>
</dbReference>
<protein>
    <submittedName>
        <fullName evidence="2">Nucleoside phosphorylase domain-containing protein</fullName>
    </submittedName>
</protein>
<dbReference type="PANTHER" id="PTHR46082">
    <property type="entry name" value="ATP/GTP-BINDING PROTEIN-RELATED"/>
    <property type="match status" value="1"/>
</dbReference>
<dbReference type="GO" id="GO:0003824">
    <property type="term" value="F:catalytic activity"/>
    <property type="evidence" value="ECO:0007669"/>
    <property type="project" value="InterPro"/>
</dbReference>
<dbReference type="InterPro" id="IPR053137">
    <property type="entry name" value="NLR-like"/>
</dbReference>
<sequence>MSIKSVQRLSRSDFHVAIVTTLDIETQAIDKFIDERYDAAELRKLKGDQNHYTVGRIGRHNVVLVKLVGRGTRNSGPSASTLTLSYTDIHLVLLVGICAGVPFRNGTATSATETILGDVIISDSIVQIDDGKQHPHTYERRTGRRVELGMPNQDIRSILSSIQAGIQPFHEKMLNEVARIQKKDNGRWAYVGTSEDRLFKSSFQHKHYQTKDGDTPCECFQGNNTSCYSAMKENCEKTKCAGTLIRRTRLDLKPGYIPTPAIHIGTVGSANTVMRSGEHRDELVDRELKNGENIIALEMEGAGMWEGKPCVIIKGVADYADSHKNDRWHDYAAATAAACAAAFLSEWIPFDSDRVEHYPRSHYSKSPRSSITSQLNRVESSTEPEEESSKGSRTNRAPDIGSKSLIAALLTAHRKIFYTLTSEQKHLRPKVNGYWERLTLDSYHVYRQIFRNCRNPDTDKVSLSSLVQEFDNSDDLSHTTIRTYWDKVIPPSARQPNKKLPSLSEANILAILYMLHIYYTLGEEPEREFDAQTYARIARFADWALCKCPLKCGRAWNFTSNIGIWKRHSPPRDINDRCLVDEHQNLGIRNPGHRTAYNATFNDWSHWKPNRVGLFGIANPIAISIQSKSKPLE</sequence>
<dbReference type="InterPro" id="IPR035994">
    <property type="entry name" value="Nucleoside_phosphorylase_sf"/>
</dbReference>
<comment type="caution">
    <text evidence="2">The sequence shown here is derived from an EMBL/GenBank/DDBJ whole genome shotgun (WGS) entry which is preliminary data.</text>
</comment>
<proteinExistence type="predicted"/>
<name>A0AAD4KM65_9EURO</name>
<feature type="region of interest" description="Disordered" evidence="1">
    <location>
        <begin position="358"/>
        <end position="399"/>
    </location>
</feature>